<reference evidence="11" key="1">
    <citation type="submission" date="2025-08" db="UniProtKB">
        <authorList>
            <consortium name="Ensembl"/>
        </authorList>
    </citation>
    <scope>IDENTIFICATION</scope>
</reference>
<keyword evidence="9" id="KW-0539">Nucleus</keyword>
<keyword evidence="4" id="KW-0963">Cytoplasm</keyword>
<evidence type="ECO:0000313" key="12">
    <source>
        <dbReference type="Proteomes" id="UP000694557"/>
    </source>
</evidence>
<dbReference type="GO" id="GO:0004842">
    <property type="term" value="F:ubiquitin-protein transferase activity"/>
    <property type="evidence" value="ECO:0007669"/>
    <property type="project" value="UniProtKB-ARBA"/>
</dbReference>
<dbReference type="AlphaFoldDB" id="A0A8C7FX55"/>
<dbReference type="GO" id="GO:0005634">
    <property type="term" value="C:nucleus"/>
    <property type="evidence" value="ECO:0007669"/>
    <property type="project" value="UniProtKB-SubCell"/>
</dbReference>
<evidence type="ECO:0000256" key="5">
    <source>
        <dbReference type="ARBA" id="ARBA00022723"/>
    </source>
</evidence>
<evidence type="ECO:0000256" key="7">
    <source>
        <dbReference type="ARBA" id="ARBA00022786"/>
    </source>
</evidence>
<dbReference type="GO" id="GO:0005737">
    <property type="term" value="C:cytoplasm"/>
    <property type="evidence" value="ECO:0007669"/>
    <property type="project" value="UniProtKB-SubCell"/>
</dbReference>
<keyword evidence="12" id="KW-1185">Reference proteome</keyword>
<evidence type="ECO:0000256" key="6">
    <source>
        <dbReference type="ARBA" id="ARBA00022771"/>
    </source>
</evidence>
<dbReference type="SUPFAM" id="SSF57850">
    <property type="entry name" value="RING/U-box"/>
    <property type="match status" value="1"/>
</dbReference>
<evidence type="ECO:0000256" key="3">
    <source>
        <dbReference type="ARBA" id="ARBA00004906"/>
    </source>
</evidence>
<keyword evidence="6" id="KW-0863">Zinc-finger</keyword>
<dbReference type="PANTHER" id="PTHR11210">
    <property type="entry name" value="RING BOX"/>
    <property type="match status" value="1"/>
</dbReference>
<evidence type="ECO:0000256" key="4">
    <source>
        <dbReference type="ARBA" id="ARBA00022490"/>
    </source>
</evidence>
<name>A0A8C7FX55_ONCKI</name>
<dbReference type="InterPro" id="IPR051031">
    <property type="entry name" value="RING-box_E3_Ubiquitin_Ligase"/>
</dbReference>
<dbReference type="GO" id="GO:0051603">
    <property type="term" value="P:proteolysis involved in protein catabolic process"/>
    <property type="evidence" value="ECO:0007669"/>
    <property type="project" value="UniProtKB-ARBA"/>
</dbReference>
<dbReference type="GeneTree" id="ENSGT01000000220889"/>
<keyword evidence="7" id="KW-0833">Ubl conjugation pathway</keyword>
<keyword evidence="5" id="KW-0479">Metal-binding</keyword>
<dbReference type="Gene3D" id="3.30.40.10">
    <property type="entry name" value="Zinc/RING finger domain, C3HC4 (zinc finger)"/>
    <property type="match status" value="1"/>
</dbReference>
<dbReference type="InterPro" id="IPR024766">
    <property type="entry name" value="Znf_RING_H2"/>
</dbReference>
<evidence type="ECO:0000256" key="9">
    <source>
        <dbReference type="ARBA" id="ARBA00023242"/>
    </source>
</evidence>
<sequence>NVATGSWWNAGVEAWLSRGVAFWPPVRVNGIPVYLFCCIKCTIAWGGCNHAFHFHCISRWLKTRQVCTLYKRGWEFQKYGH</sequence>
<evidence type="ECO:0000256" key="1">
    <source>
        <dbReference type="ARBA" id="ARBA00004123"/>
    </source>
</evidence>
<protein>
    <recommendedName>
        <fullName evidence="10">Zinc finger RING-H2-type domain-containing protein</fullName>
    </recommendedName>
</protein>
<dbReference type="GO" id="GO:0008270">
    <property type="term" value="F:zinc ion binding"/>
    <property type="evidence" value="ECO:0007669"/>
    <property type="project" value="UniProtKB-KW"/>
</dbReference>
<feature type="domain" description="Zinc finger RING-H2-type" evidence="10">
    <location>
        <begin position="41"/>
        <end position="68"/>
    </location>
</feature>
<proteinExistence type="predicted"/>
<dbReference type="GO" id="GO:0031461">
    <property type="term" value="C:cullin-RING ubiquitin ligase complex"/>
    <property type="evidence" value="ECO:0007669"/>
    <property type="project" value="UniProtKB-ARBA"/>
</dbReference>
<evidence type="ECO:0000259" key="10">
    <source>
        <dbReference type="Pfam" id="PF12678"/>
    </source>
</evidence>
<evidence type="ECO:0000256" key="2">
    <source>
        <dbReference type="ARBA" id="ARBA00004496"/>
    </source>
</evidence>
<comment type="subcellular location">
    <subcellularLocation>
        <location evidence="2">Cytoplasm</location>
    </subcellularLocation>
    <subcellularLocation>
        <location evidence="1">Nucleus</location>
    </subcellularLocation>
</comment>
<evidence type="ECO:0000313" key="11">
    <source>
        <dbReference type="Ensembl" id="ENSOKIP00005033754.1"/>
    </source>
</evidence>
<dbReference type="Proteomes" id="UP000694557">
    <property type="component" value="Unassembled WGS sequence"/>
</dbReference>
<dbReference type="Pfam" id="PF12678">
    <property type="entry name" value="zf-rbx1"/>
    <property type="match status" value="1"/>
</dbReference>
<reference evidence="11" key="2">
    <citation type="submission" date="2025-09" db="UniProtKB">
        <authorList>
            <consortium name="Ensembl"/>
        </authorList>
    </citation>
    <scope>IDENTIFICATION</scope>
</reference>
<comment type="pathway">
    <text evidence="3">Protein modification; protein ubiquitination.</text>
</comment>
<dbReference type="Ensembl" id="ENSOKIT00005035630.1">
    <property type="protein sequence ID" value="ENSOKIP00005033754.1"/>
    <property type="gene ID" value="ENSOKIG00005014452.1"/>
</dbReference>
<evidence type="ECO:0000256" key="8">
    <source>
        <dbReference type="ARBA" id="ARBA00022833"/>
    </source>
</evidence>
<keyword evidence="8" id="KW-0862">Zinc</keyword>
<organism evidence="11 12">
    <name type="scientific">Oncorhynchus kisutch</name>
    <name type="common">Coho salmon</name>
    <name type="synonym">Salmo kisutch</name>
    <dbReference type="NCBI Taxonomy" id="8019"/>
    <lineage>
        <taxon>Eukaryota</taxon>
        <taxon>Metazoa</taxon>
        <taxon>Chordata</taxon>
        <taxon>Craniata</taxon>
        <taxon>Vertebrata</taxon>
        <taxon>Euteleostomi</taxon>
        <taxon>Actinopterygii</taxon>
        <taxon>Neopterygii</taxon>
        <taxon>Teleostei</taxon>
        <taxon>Protacanthopterygii</taxon>
        <taxon>Salmoniformes</taxon>
        <taxon>Salmonidae</taxon>
        <taxon>Salmoninae</taxon>
        <taxon>Oncorhynchus</taxon>
    </lineage>
</organism>
<accession>A0A8C7FX55</accession>
<dbReference type="InterPro" id="IPR013083">
    <property type="entry name" value="Znf_RING/FYVE/PHD"/>
</dbReference>